<feature type="signal peptide" evidence="2">
    <location>
        <begin position="1"/>
        <end position="19"/>
    </location>
</feature>
<protein>
    <submittedName>
        <fullName evidence="3">Putative secreted peptide</fullName>
    </submittedName>
</protein>
<evidence type="ECO:0000256" key="1">
    <source>
        <dbReference type="SAM" id="Phobius"/>
    </source>
</evidence>
<keyword evidence="1" id="KW-1133">Transmembrane helix</keyword>
<proteinExistence type="predicted"/>
<evidence type="ECO:0000313" key="3">
    <source>
        <dbReference type="EMBL" id="MBW32258.1"/>
    </source>
</evidence>
<feature type="transmembrane region" description="Helical" evidence="1">
    <location>
        <begin position="93"/>
        <end position="114"/>
    </location>
</feature>
<name>A0A2M3ZV41_9DIPT</name>
<feature type="chain" id="PRO_5014753208" evidence="2">
    <location>
        <begin position="20"/>
        <end position="139"/>
    </location>
</feature>
<dbReference type="AlphaFoldDB" id="A0A2M3ZV41"/>
<dbReference type="EMBL" id="GGFM01011507">
    <property type="protein sequence ID" value="MBW32258.1"/>
    <property type="molecule type" value="Transcribed_RNA"/>
</dbReference>
<feature type="transmembrane region" description="Helical" evidence="1">
    <location>
        <begin position="43"/>
        <end position="72"/>
    </location>
</feature>
<keyword evidence="1" id="KW-0472">Membrane</keyword>
<keyword evidence="2" id="KW-0732">Signal</keyword>
<evidence type="ECO:0000256" key="2">
    <source>
        <dbReference type="SAM" id="SignalP"/>
    </source>
</evidence>
<keyword evidence="1" id="KW-0812">Transmembrane</keyword>
<sequence length="139" mass="14579">MLLLLVTLLLLLLMPLVFAGFSSVSGPLIESFFCPCSLLCPLLVPFVVVLLLLLLLLGTAAPPVVVVVAAFASAIFRSLASARGSITSSRVSFGTALISSTTFLCVSVVMLWPFTSMIRSPCRSPAPSAGEPSSTLPMY</sequence>
<organism evidence="3">
    <name type="scientific">Anopheles braziliensis</name>
    <dbReference type="NCBI Taxonomy" id="58242"/>
    <lineage>
        <taxon>Eukaryota</taxon>
        <taxon>Metazoa</taxon>
        <taxon>Ecdysozoa</taxon>
        <taxon>Arthropoda</taxon>
        <taxon>Hexapoda</taxon>
        <taxon>Insecta</taxon>
        <taxon>Pterygota</taxon>
        <taxon>Neoptera</taxon>
        <taxon>Endopterygota</taxon>
        <taxon>Diptera</taxon>
        <taxon>Nematocera</taxon>
        <taxon>Culicoidea</taxon>
        <taxon>Culicidae</taxon>
        <taxon>Anophelinae</taxon>
        <taxon>Anopheles</taxon>
    </lineage>
</organism>
<accession>A0A2M3ZV41</accession>
<reference evidence="3" key="1">
    <citation type="submission" date="2018-01" db="EMBL/GenBank/DDBJ databases">
        <title>An insight into the sialome of Amazonian anophelines.</title>
        <authorList>
            <person name="Ribeiro J.M."/>
            <person name="Scarpassa V."/>
            <person name="Calvo E."/>
        </authorList>
    </citation>
    <scope>NUCLEOTIDE SEQUENCE</scope>
    <source>
        <tissue evidence="3">Salivary glands</tissue>
    </source>
</reference>